<gene>
    <name evidence="2" type="ORF">HCZ30_04025</name>
</gene>
<reference evidence="2 3" key="1">
    <citation type="submission" date="2020-03" db="EMBL/GenBank/DDBJ databases">
        <title>Bacterial isolates of synthetic phycosphere.</title>
        <authorList>
            <person name="Fu H."/>
            <person name="Moran M.A."/>
        </authorList>
    </citation>
    <scope>NUCLEOTIDE SEQUENCE [LARGE SCALE GENOMIC DNA]</scope>
    <source>
        <strain evidence="2 3">HF1</strain>
    </source>
</reference>
<protein>
    <submittedName>
        <fullName evidence="2">Uncharacterized protein</fullName>
    </submittedName>
</protein>
<dbReference type="EMBL" id="JAATOP010000002">
    <property type="protein sequence ID" value="NIY71599.1"/>
    <property type="molecule type" value="Genomic_DNA"/>
</dbReference>
<evidence type="ECO:0000313" key="3">
    <source>
        <dbReference type="Proteomes" id="UP000709466"/>
    </source>
</evidence>
<sequence>MKTLVAAALLSAFAMPASALEGGSYAVGPQIFNPEVATPRYVHLDVDGNTIKATFIALYQPDAQMCADTGMCDPVWDGLVMQTNGTRIVSHEVLREDKVSDFPMADNYLNYDEALYFAPLMKAIDRNADDIVPLSYENLMRSIALVLNADVASRSLNGCELTQMSEIERSGGNDEFYSALDYYRALSDMLNLSRRYGPTFEMSEEDFKIAREVAAPYSRAASVMGLALTFVATAEEGEDGLAKSSEMADRILDGSFQTFDDIMAPVIDDLPAAAKLFANIAETYETMDLPEAVCADMTFGL</sequence>
<keyword evidence="1" id="KW-0732">Signal</keyword>
<feature type="chain" id="PRO_5047268651" evidence="1">
    <location>
        <begin position="20"/>
        <end position="301"/>
    </location>
</feature>
<comment type="caution">
    <text evidence="2">The sequence shown here is derived from an EMBL/GenBank/DDBJ whole genome shotgun (WGS) entry which is preliminary data.</text>
</comment>
<organism evidence="2 3">
    <name type="scientific">Marivivens donghaensis</name>
    <dbReference type="NCBI Taxonomy" id="1699413"/>
    <lineage>
        <taxon>Bacteria</taxon>
        <taxon>Pseudomonadati</taxon>
        <taxon>Pseudomonadota</taxon>
        <taxon>Alphaproteobacteria</taxon>
        <taxon>Rhodobacterales</taxon>
        <taxon>Paracoccaceae</taxon>
        <taxon>Marivivens group</taxon>
        <taxon>Marivivens</taxon>
    </lineage>
</organism>
<keyword evidence="3" id="KW-1185">Reference proteome</keyword>
<dbReference type="Proteomes" id="UP000709466">
    <property type="component" value="Unassembled WGS sequence"/>
</dbReference>
<name>A0ABX0VUY3_9RHOB</name>
<evidence type="ECO:0000256" key="1">
    <source>
        <dbReference type="SAM" id="SignalP"/>
    </source>
</evidence>
<proteinExistence type="predicted"/>
<feature type="signal peptide" evidence="1">
    <location>
        <begin position="1"/>
        <end position="19"/>
    </location>
</feature>
<evidence type="ECO:0000313" key="2">
    <source>
        <dbReference type="EMBL" id="NIY71599.1"/>
    </source>
</evidence>
<dbReference type="RefSeq" id="WP_167636553.1">
    <property type="nucleotide sequence ID" value="NZ_JAATOP010000002.1"/>
</dbReference>
<accession>A0ABX0VUY3</accession>